<dbReference type="InterPro" id="IPR036280">
    <property type="entry name" value="Multihaem_cyt_sf"/>
</dbReference>
<accession>A0A7V4WXA4</accession>
<proteinExistence type="predicted"/>
<comment type="caution">
    <text evidence="1">The sequence shown here is derived from an EMBL/GenBank/DDBJ whole genome shotgun (WGS) entry which is preliminary data.</text>
</comment>
<dbReference type="PROSITE" id="PS51257">
    <property type="entry name" value="PROKAR_LIPOPROTEIN"/>
    <property type="match status" value="1"/>
</dbReference>
<sequence length="78" mass="8632">MKKTILILMIFLAACSEPTESENYPKYNPPSDHTVNEDGVRHKPGLQDPLKNCVSCHGQDLKGGSVGVSCYECHGKKW</sequence>
<dbReference type="EMBL" id="DRQG01000156">
    <property type="protein sequence ID" value="HGY57392.1"/>
    <property type="molecule type" value="Genomic_DNA"/>
</dbReference>
<dbReference type="Proteomes" id="UP000885779">
    <property type="component" value="Unassembled WGS sequence"/>
</dbReference>
<name>A0A7V4WXA4_CALAY</name>
<organism evidence="1">
    <name type="scientific">Caldithrix abyssi</name>
    <dbReference type="NCBI Taxonomy" id="187145"/>
    <lineage>
        <taxon>Bacteria</taxon>
        <taxon>Pseudomonadati</taxon>
        <taxon>Calditrichota</taxon>
        <taxon>Calditrichia</taxon>
        <taxon>Calditrichales</taxon>
        <taxon>Calditrichaceae</taxon>
        <taxon>Caldithrix</taxon>
    </lineage>
</organism>
<dbReference type="AlphaFoldDB" id="A0A7V4WXA4"/>
<gene>
    <name evidence="1" type="ORF">ENK44_16910</name>
</gene>
<dbReference type="SUPFAM" id="SSF48695">
    <property type="entry name" value="Multiheme cytochromes"/>
    <property type="match status" value="1"/>
</dbReference>
<reference evidence="1" key="1">
    <citation type="journal article" date="2020" name="mSystems">
        <title>Genome- and Community-Level Interaction Insights into Carbon Utilization and Element Cycling Functions of Hydrothermarchaeota in Hydrothermal Sediment.</title>
        <authorList>
            <person name="Zhou Z."/>
            <person name="Liu Y."/>
            <person name="Xu W."/>
            <person name="Pan J."/>
            <person name="Luo Z.H."/>
            <person name="Li M."/>
        </authorList>
    </citation>
    <scope>NUCLEOTIDE SEQUENCE [LARGE SCALE GENOMIC DNA]</scope>
    <source>
        <strain evidence="1">HyVt-577</strain>
    </source>
</reference>
<evidence type="ECO:0008006" key="2">
    <source>
        <dbReference type="Google" id="ProtNLM"/>
    </source>
</evidence>
<evidence type="ECO:0000313" key="1">
    <source>
        <dbReference type="EMBL" id="HGY57392.1"/>
    </source>
</evidence>
<protein>
    <recommendedName>
        <fullName evidence="2">Cytochrome c7-like domain-containing protein</fullName>
    </recommendedName>
</protein>